<feature type="compositionally biased region" description="Basic and acidic residues" evidence="1">
    <location>
        <begin position="184"/>
        <end position="200"/>
    </location>
</feature>
<dbReference type="EMBL" id="KK107119">
    <property type="protein sequence ID" value="EZA58841.1"/>
    <property type="molecule type" value="Genomic_DNA"/>
</dbReference>
<evidence type="ECO:0000313" key="3">
    <source>
        <dbReference type="Proteomes" id="UP000053097"/>
    </source>
</evidence>
<organism evidence="2 3">
    <name type="scientific">Ooceraea biroi</name>
    <name type="common">Clonal raider ant</name>
    <name type="synonym">Cerapachys biroi</name>
    <dbReference type="NCBI Taxonomy" id="2015173"/>
    <lineage>
        <taxon>Eukaryota</taxon>
        <taxon>Metazoa</taxon>
        <taxon>Ecdysozoa</taxon>
        <taxon>Arthropoda</taxon>
        <taxon>Hexapoda</taxon>
        <taxon>Insecta</taxon>
        <taxon>Pterygota</taxon>
        <taxon>Neoptera</taxon>
        <taxon>Endopterygota</taxon>
        <taxon>Hymenoptera</taxon>
        <taxon>Apocrita</taxon>
        <taxon>Aculeata</taxon>
        <taxon>Formicoidea</taxon>
        <taxon>Formicidae</taxon>
        <taxon>Dorylinae</taxon>
        <taxon>Ooceraea</taxon>
    </lineage>
</organism>
<proteinExistence type="predicted"/>
<feature type="region of interest" description="Disordered" evidence="1">
    <location>
        <begin position="42"/>
        <end position="108"/>
    </location>
</feature>
<evidence type="ECO:0000256" key="1">
    <source>
        <dbReference type="SAM" id="MobiDB-lite"/>
    </source>
</evidence>
<feature type="region of interest" description="Disordered" evidence="1">
    <location>
        <begin position="135"/>
        <end position="200"/>
    </location>
</feature>
<dbReference type="AlphaFoldDB" id="A0A026WT33"/>
<dbReference type="STRING" id="2015173.A0A026WT33"/>
<feature type="compositionally biased region" description="Basic and acidic residues" evidence="1">
    <location>
        <begin position="78"/>
        <end position="98"/>
    </location>
</feature>
<gene>
    <name evidence="2" type="ORF">X777_15010</name>
</gene>
<name>A0A026WT33_OOCBI</name>
<feature type="compositionally biased region" description="Polar residues" evidence="1">
    <location>
        <begin position="140"/>
        <end position="182"/>
    </location>
</feature>
<sequence length="200" mass="21705">MSFLPRACRATTSLSAALELTTLSFVVASFVRLRARKILLQSPGSPRRESRCPSKTNGGDRAADGTLSSTGILSSVRPLEERTKKGTSDRQGLEKGGRGVENMRSAPWWGRSESPRLVVWGAGRATSAEKEIAALKEQLAATNDSNSKTEGHQLSQPPQGSDQQQVHDASNPRRTPNSNLEQELQAKDKEPGSGQEEPKW</sequence>
<reference evidence="2 3" key="1">
    <citation type="journal article" date="2014" name="Curr. Biol.">
        <title>The genome of the clonal raider ant Cerapachys biroi.</title>
        <authorList>
            <person name="Oxley P.R."/>
            <person name="Ji L."/>
            <person name="Fetter-Pruneda I."/>
            <person name="McKenzie S.K."/>
            <person name="Li C."/>
            <person name="Hu H."/>
            <person name="Zhang G."/>
            <person name="Kronauer D.J."/>
        </authorList>
    </citation>
    <scope>NUCLEOTIDE SEQUENCE [LARGE SCALE GENOMIC DNA]</scope>
</reference>
<evidence type="ECO:0000313" key="2">
    <source>
        <dbReference type="EMBL" id="EZA58841.1"/>
    </source>
</evidence>
<protein>
    <submittedName>
        <fullName evidence="2">Uncharacterized protein</fullName>
    </submittedName>
</protein>
<keyword evidence="3" id="KW-1185">Reference proteome</keyword>
<dbReference type="Proteomes" id="UP000053097">
    <property type="component" value="Unassembled WGS sequence"/>
</dbReference>
<dbReference type="OrthoDB" id="10257567at2759"/>
<accession>A0A026WT33</accession>